<keyword evidence="11" id="KW-0326">Glycosidase</keyword>
<evidence type="ECO:0000256" key="4">
    <source>
        <dbReference type="ARBA" id="ARBA00012595"/>
    </source>
</evidence>
<feature type="binding site" evidence="15">
    <location>
        <position position="317"/>
    </location>
    <ligand>
        <name>substrate</name>
    </ligand>
</feature>
<evidence type="ECO:0000256" key="6">
    <source>
        <dbReference type="ARBA" id="ARBA00022801"/>
    </source>
</evidence>
<keyword evidence="8 14" id="KW-1015">Disulfide bond</keyword>
<dbReference type="Gene3D" id="2.60.40.1180">
    <property type="entry name" value="Golgi alpha-mannosidase II"/>
    <property type="match status" value="1"/>
</dbReference>
<keyword evidence="7" id="KW-0106">Calcium</keyword>
<dbReference type="Gene3D" id="3.20.20.80">
    <property type="entry name" value="Glycosidases"/>
    <property type="match status" value="1"/>
</dbReference>
<keyword evidence="6" id="KW-0378">Hydrolase</keyword>
<feature type="disulfide bond" evidence="14">
    <location>
        <begin position="171"/>
        <end position="185"/>
    </location>
</feature>
<dbReference type="SUPFAM" id="SSF51011">
    <property type="entry name" value="Glycosyl hydrolase domain"/>
    <property type="match status" value="1"/>
</dbReference>
<dbReference type="InterPro" id="IPR013777">
    <property type="entry name" value="A-amylase-like"/>
</dbReference>
<dbReference type="EC" id="3.2.1.1" evidence="4"/>
<evidence type="ECO:0000256" key="14">
    <source>
        <dbReference type="PIRSR" id="PIRSR001024-4"/>
    </source>
</evidence>
<dbReference type="Proteomes" id="UP000191672">
    <property type="component" value="Unassembled WGS sequence"/>
</dbReference>
<dbReference type="CDD" id="cd11319">
    <property type="entry name" value="AmyAc_euk_AmyA"/>
    <property type="match status" value="1"/>
</dbReference>
<dbReference type="GO" id="GO:0005509">
    <property type="term" value="F:calcium ion binding"/>
    <property type="evidence" value="ECO:0007669"/>
    <property type="project" value="InterPro"/>
</dbReference>
<keyword evidence="10" id="KW-0119">Carbohydrate metabolism</keyword>
<feature type="active site" description="Nucleophile" evidence="12">
    <location>
        <position position="227"/>
    </location>
</feature>
<organism evidence="18 19">
    <name type="scientific">Penicillium antarcticum</name>
    <dbReference type="NCBI Taxonomy" id="416450"/>
    <lineage>
        <taxon>Eukaryota</taxon>
        <taxon>Fungi</taxon>
        <taxon>Dikarya</taxon>
        <taxon>Ascomycota</taxon>
        <taxon>Pezizomycotina</taxon>
        <taxon>Eurotiomycetes</taxon>
        <taxon>Eurotiomycetidae</taxon>
        <taxon>Eurotiales</taxon>
        <taxon>Aspergillaceae</taxon>
        <taxon>Penicillium</taxon>
    </lineage>
</organism>
<evidence type="ECO:0000256" key="5">
    <source>
        <dbReference type="ARBA" id="ARBA00022723"/>
    </source>
</evidence>
<evidence type="ECO:0000256" key="12">
    <source>
        <dbReference type="PIRSR" id="PIRSR001024-1"/>
    </source>
</evidence>
<dbReference type="Pfam" id="PF09260">
    <property type="entry name" value="A_amylase_dom_C"/>
    <property type="match status" value="1"/>
</dbReference>
<comment type="catalytic activity">
    <reaction evidence="1">
        <text>Endohydrolysis of (1-&gt;4)-alpha-D-glucosidic linkages in polysaccharides containing three or more (1-&gt;4)-alpha-linked D-glucose units.</text>
        <dbReference type="EC" id="3.2.1.1"/>
    </reaction>
</comment>
<dbReference type="SUPFAM" id="SSF51445">
    <property type="entry name" value="(Trans)glycosidases"/>
    <property type="match status" value="1"/>
</dbReference>
<evidence type="ECO:0000256" key="7">
    <source>
        <dbReference type="ARBA" id="ARBA00022837"/>
    </source>
</evidence>
<feature type="chain" id="PRO_5012506204" description="alpha-amylase" evidence="16">
    <location>
        <begin position="17"/>
        <end position="541"/>
    </location>
</feature>
<feature type="active site" description="Proton donor" evidence="12">
    <location>
        <position position="251"/>
    </location>
</feature>
<dbReference type="EMBL" id="MDYN01000012">
    <property type="protein sequence ID" value="OQD84697.1"/>
    <property type="molecule type" value="Genomic_DNA"/>
</dbReference>
<evidence type="ECO:0000259" key="17">
    <source>
        <dbReference type="SMART" id="SM00642"/>
    </source>
</evidence>
<dbReference type="GO" id="GO:0004556">
    <property type="term" value="F:alpha-amylase activity"/>
    <property type="evidence" value="ECO:0007669"/>
    <property type="project" value="UniProtKB-EC"/>
</dbReference>
<reference evidence="19" key="1">
    <citation type="journal article" date="2017" name="Nat. Microbiol.">
        <title>Global analysis of biosynthetic gene clusters reveals vast potential of secondary metabolite production in Penicillium species.</title>
        <authorList>
            <person name="Nielsen J.C."/>
            <person name="Grijseels S."/>
            <person name="Prigent S."/>
            <person name="Ji B."/>
            <person name="Dainat J."/>
            <person name="Nielsen K.F."/>
            <person name="Frisvad J.C."/>
            <person name="Workman M."/>
            <person name="Nielsen J."/>
        </authorList>
    </citation>
    <scope>NUCLEOTIDE SEQUENCE [LARGE SCALE GENOMIC DNA]</scope>
    <source>
        <strain evidence="19">IBT 31811</strain>
    </source>
</reference>
<keyword evidence="5" id="KW-0479">Metal-binding</keyword>
<evidence type="ECO:0000256" key="13">
    <source>
        <dbReference type="PIRSR" id="PIRSR001024-2"/>
    </source>
</evidence>
<dbReference type="AlphaFoldDB" id="A0A1V6Q6P5"/>
<evidence type="ECO:0000256" key="11">
    <source>
        <dbReference type="ARBA" id="ARBA00023295"/>
    </source>
</evidence>
<name>A0A1V6Q6P5_9EURO</name>
<gene>
    <name evidence="18" type="ORF">PENANT_c012G11404</name>
</gene>
<proteinExistence type="inferred from homology"/>
<feature type="signal peptide" evidence="16">
    <location>
        <begin position="1"/>
        <end position="16"/>
    </location>
</feature>
<comment type="cofactor">
    <cofactor evidence="2">
        <name>Ca(2+)</name>
        <dbReference type="ChEBI" id="CHEBI:29108"/>
    </cofactor>
</comment>
<evidence type="ECO:0000256" key="2">
    <source>
        <dbReference type="ARBA" id="ARBA00001913"/>
    </source>
</evidence>
<accession>A0A1V6Q6P5</accession>
<feature type="binding site" evidence="15">
    <location>
        <position position="255"/>
    </location>
    <ligand>
        <name>substrate</name>
    </ligand>
</feature>
<evidence type="ECO:0000256" key="15">
    <source>
        <dbReference type="PIRSR" id="PIRSR001024-5"/>
    </source>
</evidence>
<evidence type="ECO:0000256" key="3">
    <source>
        <dbReference type="ARBA" id="ARBA00008061"/>
    </source>
</evidence>
<dbReference type="PANTHER" id="PTHR10357">
    <property type="entry name" value="ALPHA-AMYLASE FAMILY MEMBER"/>
    <property type="match status" value="1"/>
</dbReference>
<sequence length="541" mass="59725">MSFLLALLGLVSLTSAASTADWKPRAVYQTMTDRFARTDNSTTSPCSTKDGLYCGGTWRGTINQLDYIEGMGFDAVMISPIIDNIKGRVSYGEAYHGYWPVNLNALNARFGTHQDLLDLSDALHARGMYLMMDTVINNMAQIIPNGTDPAKEVDYSVFDPFNNKDYFHPYCKIKDWNNFTDAQLCQTGDLNVPLPDLYTEHPDVQKLLIDWAKDAIKTYSIDGLRIDAAKHVDANFLKTFTNDIGVFSTGEVLEGAVSIISDYQAHYIGSMPNYPIYFQMLQAFTMGNTSALALEVEAMKQACTDVNALVSFSENHDKPRIGSMSNDTVTAKNVLVFTLLFDGIPMIYQGQEQHLKGADPPYDREAIWLTKYNTESELYQLIAKLNKLRKHVNALGSDYFDQPTHTVYQGASELAFSKGVEGRQVIMMLSTQGSESGAYNVALSNSYNAGTEIMEILNCEKYTPDEFGSITVAMNKGEPRVFWPVKYMEGSGLCGYEIKNVTLAQLKNGVASSASSVIASSPLTTALASLCLALTSIVMIL</sequence>
<dbReference type="InterPro" id="IPR015340">
    <property type="entry name" value="A_amylase_C_dom"/>
</dbReference>
<keyword evidence="16" id="KW-0732">Signal</keyword>
<dbReference type="InterPro" id="IPR013780">
    <property type="entry name" value="Glyco_hydro_b"/>
</dbReference>
<dbReference type="STRING" id="416450.A0A1V6Q6P5"/>
<feature type="disulfide bond" evidence="14">
    <location>
        <begin position="459"/>
        <end position="494"/>
    </location>
</feature>
<comment type="similarity">
    <text evidence="3">Belongs to the glycosyl hydrolase 13 family.</text>
</comment>
<protein>
    <recommendedName>
        <fullName evidence="4">alpha-amylase</fullName>
        <ecNumber evidence="4">3.2.1.1</ecNumber>
    </recommendedName>
</protein>
<feature type="binding site" evidence="15">
    <location>
        <position position="99"/>
    </location>
    <ligand>
        <name>substrate</name>
    </ligand>
</feature>
<dbReference type="GO" id="GO:0016052">
    <property type="term" value="P:carbohydrate catabolic process"/>
    <property type="evidence" value="ECO:0007669"/>
    <property type="project" value="InterPro"/>
</dbReference>
<keyword evidence="19" id="KW-1185">Reference proteome</keyword>
<feature type="site" description="Transition state stabilizer" evidence="13">
    <location>
        <position position="317"/>
    </location>
</feature>
<evidence type="ECO:0000256" key="1">
    <source>
        <dbReference type="ARBA" id="ARBA00000548"/>
    </source>
</evidence>
<comment type="caution">
    <text evidence="18">The sequence shown here is derived from an EMBL/GenBank/DDBJ whole genome shotgun (WGS) entry which is preliminary data.</text>
</comment>
<evidence type="ECO:0000256" key="8">
    <source>
        <dbReference type="ARBA" id="ARBA00023157"/>
    </source>
</evidence>
<dbReference type="FunFam" id="3.20.20.80:FF:000120">
    <property type="entry name" value="Alpha-amylase A"/>
    <property type="match status" value="1"/>
</dbReference>
<evidence type="ECO:0000256" key="16">
    <source>
        <dbReference type="SAM" id="SignalP"/>
    </source>
</evidence>
<feature type="disulfide bond" evidence="14">
    <location>
        <begin position="46"/>
        <end position="54"/>
    </location>
</feature>
<dbReference type="SMART" id="SM00642">
    <property type="entry name" value="Aamy"/>
    <property type="match status" value="1"/>
</dbReference>
<feature type="domain" description="Glycosyl hydrolase family 13 catalytic" evidence="17">
    <location>
        <begin position="29"/>
        <end position="389"/>
    </location>
</feature>
<evidence type="ECO:0000313" key="19">
    <source>
        <dbReference type="Proteomes" id="UP000191672"/>
    </source>
</evidence>
<feature type="binding site" evidence="15">
    <location>
        <position position="225"/>
    </location>
    <ligand>
        <name>substrate</name>
    </ligand>
</feature>
<dbReference type="InterPro" id="IPR017853">
    <property type="entry name" value="GH"/>
</dbReference>
<dbReference type="Pfam" id="PF00128">
    <property type="entry name" value="Alpha-amylase"/>
    <property type="match status" value="1"/>
</dbReference>
<dbReference type="PIRSF" id="PIRSF001024">
    <property type="entry name" value="Alph-amyl_fung"/>
    <property type="match status" value="1"/>
</dbReference>
<evidence type="ECO:0000313" key="18">
    <source>
        <dbReference type="EMBL" id="OQD84697.1"/>
    </source>
</evidence>
<dbReference type="InterPro" id="IPR006047">
    <property type="entry name" value="GH13_cat_dom"/>
</dbReference>
<keyword evidence="9" id="KW-0325">Glycoprotein</keyword>
<feature type="binding site" evidence="15">
    <location>
        <position position="364"/>
    </location>
    <ligand>
        <name>substrate</name>
    </ligand>
</feature>
<evidence type="ECO:0000256" key="10">
    <source>
        <dbReference type="ARBA" id="ARBA00023277"/>
    </source>
</evidence>
<evidence type="ECO:0000256" key="9">
    <source>
        <dbReference type="ARBA" id="ARBA00023180"/>
    </source>
</evidence>
<dbReference type="PANTHER" id="PTHR10357:SF220">
    <property type="entry name" value="ALPHA-AMYLASE"/>
    <property type="match status" value="1"/>
</dbReference>